<dbReference type="Gene3D" id="1.25.40.10">
    <property type="entry name" value="Tetratricopeptide repeat domain"/>
    <property type="match status" value="4"/>
</dbReference>
<gene>
    <name evidence="5" type="ORF">H5P27_15565</name>
</gene>
<dbReference type="PANTHER" id="PTHR44858:SF1">
    <property type="entry name" value="UDP-N-ACETYLGLUCOSAMINE--PEPTIDE N-ACETYLGLUCOSAMINYLTRANSFERASE SPINDLY-RELATED"/>
    <property type="match status" value="1"/>
</dbReference>
<evidence type="ECO:0000256" key="2">
    <source>
        <dbReference type="ARBA" id="ARBA00022803"/>
    </source>
</evidence>
<name>A0A7X1BAP0_9BACT</name>
<dbReference type="RefSeq" id="WP_185661357.1">
    <property type="nucleotide sequence ID" value="NZ_CAWPOO010000013.1"/>
</dbReference>
<dbReference type="Proteomes" id="UP000526501">
    <property type="component" value="Unassembled WGS sequence"/>
</dbReference>
<evidence type="ECO:0000313" key="6">
    <source>
        <dbReference type="Proteomes" id="UP000526501"/>
    </source>
</evidence>
<evidence type="ECO:0000256" key="3">
    <source>
        <dbReference type="PROSITE-ProRule" id="PRU00339"/>
    </source>
</evidence>
<dbReference type="EMBL" id="JACHVC010000013">
    <property type="protein sequence ID" value="MBC2607470.1"/>
    <property type="molecule type" value="Genomic_DNA"/>
</dbReference>
<keyword evidence="6" id="KW-1185">Reference proteome</keyword>
<organism evidence="5 6">
    <name type="scientific">Pelagicoccus albus</name>
    <dbReference type="NCBI Taxonomy" id="415222"/>
    <lineage>
        <taxon>Bacteria</taxon>
        <taxon>Pseudomonadati</taxon>
        <taxon>Verrucomicrobiota</taxon>
        <taxon>Opitutia</taxon>
        <taxon>Puniceicoccales</taxon>
        <taxon>Pelagicoccaceae</taxon>
        <taxon>Pelagicoccus</taxon>
    </lineage>
</organism>
<keyword evidence="2 3" id="KW-0802">TPR repeat</keyword>
<keyword evidence="1" id="KW-0677">Repeat</keyword>
<sequence length="746" mass="85142">MTRRNKVKMGGRGHYIIRNWCVVTIIFLAAVSGIPLHGKVTREAENQFARAVIDYLSSGDVAEAKSAFSELAQAYPDYADPLFNLGLLASADGNRSEAIDYFQRFLDLAPGHEKAVEASGRLMALKVTDEERFAMLLAEANESLEKGNTSEAFSYASEAHSIEPDRWEAPILAAKALIVEESWDEALTFVEKGIELSSDNIEVQMELKTLRHNLSGRLEIQTALDEAAGLESEENYLEAAVAYEKAAKLLPNGPTYHLAGLNYLMVDRWEEAKKAFEQAIDLGDETVAEEAREQLRYVERQIGIKAADALPEHVIDMPGVASFEQGLKALYFGDTEQALTAFEVAIAQVPVNPMYARYFMMRGTALLELGETKAALEDFNRAAIIEPNTKGLYWVRALAYEKLNRYDDAESDYRTILRNGDDAEAKVSIARLMLRQKRYREAGNEVERIVRGDSYHRKKEASQVWAAAGRGLDDKSMEMEGLAWLSREGLASESEEKRLLKLRSSWVLVMTPDMRGQDQGYDDFEGNPLASFERLWNRGSWVTNYTYDAYFDRWEIVDTRDRVYKDQIASYEEKFPRDWIQEGWKTGYRITGVERSRSHWLVLMSSFDYQGGETYFFADKNELKAKLDESSARGMRIQNVVYEGPDWFVVTNTKSKFGEEVWNLADSFPTEWIRRRQLENYYIKNLEYGGGQWFVAMGKGPKKGEWDKRQYYLNDAAFPTGHIQSDWREGYRITELNAVVEDIPEL</sequence>
<dbReference type="Pfam" id="PF13432">
    <property type="entry name" value="TPR_16"/>
    <property type="match status" value="3"/>
</dbReference>
<feature type="domain" description="DUF7477" evidence="4">
    <location>
        <begin position="621"/>
        <end position="737"/>
    </location>
</feature>
<accession>A0A7X1BAP0</accession>
<dbReference type="SMART" id="SM00028">
    <property type="entry name" value="TPR"/>
    <property type="match status" value="7"/>
</dbReference>
<dbReference type="PANTHER" id="PTHR44858">
    <property type="entry name" value="TETRATRICOPEPTIDE REPEAT PROTEIN 6"/>
    <property type="match status" value="1"/>
</dbReference>
<feature type="repeat" description="TPR" evidence="3">
    <location>
        <begin position="79"/>
        <end position="112"/>
    </location>
</feature>
<dbReference type="Pfam" id="PF24289">
    <property type="entry name" value="DUF7477"/>
    <property type="match status" value="2"/>
</dbReference>
<dbReference type="AlphaFoldDB" id="A0A7X1BAP0"/>
<evidence type="ECO:0000256" key="1">
    <source>
        <dbReference type="ARBA" id="ARBA00022737"/>
    </source>
</evidence>
<dbReference type="InterPro" id="IPR055900">
    <property type="entry name" value="DUF7477"/>
</dbReference>
<dbReference type="InterPro" id="IPR011990">
    <property type="entry name" value="TPR-like_helical_dom_sf"/>
</dbReference>
<dbReference type="PROSITE" id="PS50005">
    <property type="entry name" value="TPR"/>
    <property type="match status" value="3"/>
</dbReference>
<feature type="repeat" description="TPR" evidence="3">
    <location>
        <begin position="253"/>
        <end position="286"/>
    </location>
</feature>
<dbReference type="InterPro" id="IPR050498">
    <property type="entry name" value="Ycf3"/>
</dbReference>
<evidence type="ECO:0000313" key="5">
    <source>
        <dbReference type="EMBL" id="MBC2607470.1"/>
    </source>
</evidence>
<proteinExistence type="predicted"/>
<dbReference type="SUPFAM" id="SSF48452">
    <property type="entry name" value="TPR-like"/>
    <property type="match status" value="1"/>
</dbReference>
<feature type="repeat" description="TPR" evidence="3">
    <location>
        <begin position="356"/>
        <end position="389"/>
    </location>
</feature>
<feature type="domain" description="DUF7477" evidence="4">
    <location>
        <begin position="506"/>
        <end position="594"/>
    </location>
</feature>
<dbReference type="SUPFAM" id="SSF81901">
    <property type="entry name" value="HCP-like"/>
    <property type="match status" value="1"/>
</dbReference>
<comment type="caution">
    <text evidence="5">The sequence shown here is derived from an EMBL/GenBank/DDBJ whole genome shotgun (WGS) entry which is preliminary data.</text>
</comment>
<dbReference type="InterPro" id="IPR019734">
    <property type="entry name" value="TPR_rpt"/>
</dbReference>
<evidence type="ECO:0000259" key="4">
    <source>
        <dbReference type="Pfam" id="PF24289"/>
    </source>
</evidence>
<protein>
    <submittedName>
        <fullName evidence="5">Tetratricopeptide repeat protein</fullName>
    </submittedName>
</protein>
<reference evidence="5 6" key="1">
    <citation type="submission" date="2020-07" db="EMBL/GenBank/DDBJ databases">
        <authorList>
            <person name="Feng X."/>
        </authorList>
    </citation>
    <scope>NUCLEOTIDE SEQUENCE [LARGE SCALE GENOMIC DNA]</scope>
    <source>
        <strain evidence="5 6">JCM23202</strain>
    </source>
</reference>